<dbReference type="AlphaFoldDB" id="A0A9P3PNX0"/>
<name>A0A9P3PNX0_LYOSH</name>
<keyword evidence="2" id="KW-1185">Reference proteome</keyword>
<gene>
    <name evidence="1" type="ORF">LshimejAT787_0600260</name>
</gene>
<protein>
    <recommendedName>
        <fullName evidence="3">F-box domain-containing protein</fullName>
    </recommendedName>
</protein>
<comment type="caution">
    <text evidence="1">The sequence shown here is derived from an EMBL/GenBank/DDBJ whole genome shotgun (WGS) entry which is preliminary data.</text>
</comment>
<evidence type="ECO:0000313" key="1">
    <source>
        <dbReference type="EMBL" id="GLB38864.1"/>
    </source>
</evidence>
<dbReference type="SUPFAM" id="SSF52047">
    <property type="entry name" value="RNI-like"/>
    <property type="match status" value="1"/>
</dbReference>
<dbReference type="Proteomes" id="UP001063166">
    <property type="component" value="Unassembled WGS sequence"/>
</dbReference>
<sequence length="391" mass="44646">MTSLPQELIEAIVDHLHDDTLTLKACASVSRIWTHRCRIHLLHSGVVFNFPDATVSPSESETKIKDGVTAFQHLLSTQPSMAEHVRSLEVRNLVWRLSEEWTHLLVEVMKHLRHVEHLTFRRVRWYFLTDAVKQEFGVILRLPTLISLSFDEFITWHPSTFPDLLILPPNLKDLQISEYRCIDHTNEATLPTSNHKRLHPLDSLSICMGAGVQATLLPQLLFGGQNPSYDAGAIRRLRLSETCREESVRFVWEAARPTLEEYEIVAGNGGNNEALRSTTSLRMLPRLKRLIVPHTYLEWLTDLEFVSHHDDPHPLEELHIMSMNLGSASMEDLAKLDDVMENRALGALRLVEVHVSDNAWTASSRNALLCELARLQSRGGEFRITKERPGY</sequence>
<accession>A0A9P3PNX0</accession>
<dbReference type="OrthoDB" id="2977329at2759"/>
<reference evidence="1" key="1">
    <citation type="submission" date="2022-07" db="EMBL/GenBank/DDBJ databases">
        <title>The genome of Lyophyllum shimeji provides insight into the initial evolution of ectomycorrhizal fungal genome.</title>
        <authorList>
            <person name="Kobayashi Y."/>
            <person name="Shibata T."/>
            <person name="Hirakawa H."/>
            <person name="Shigenobu S."/>
            <person name="Nishiyama T."/>
            <person name="Yamada A."/>
            <person name="Hasebe M."/>
            <person name="Kawaguchi M."/>
        </authorList>
    </citation>
    <scope>NUCLEOTIDE SEQUENCE</scope>
    <source>
        <strain evidence="1">AT787</strain>
    </source>
</reference>
<dbReference type="InterPro" id="IPR032675">
    <property type="entry name" value="LRR_dom_sf"/>
</dbReference>
<dbReference type="Gene3D" id="3.80.10.10">
    <property type="entry name" value="Ribonuclease Inhibitor"/>
    <property type="match status" value="1"/>
</dbReference>
<dbReference type="EMBL" id="BRPK01000006">
    <property type="protein sequence ID" value="GLB38864.1"/>
    <property type="molecule type" value="Genomic_DNA"/>
</dbReference>
<organism evidence="1 2">
    <name type="scientific">Lyophyllum shimeji</name>
    <name type="common">Hon-shimeji</name>
    <name type="synonym">Tricholoma shimeji</name>
    <dbReference type="NCBI Taxonomy" id="47721"/>
    <lineage>
        <taxon>Eukaryota</taxon>
        <taxon>Fungi</taxon>
        <taxon>Dikarya</taxon>
        <taxon>Basidiomycota</taxon>
        <taxon>Agaricomycotina</taxon>
        <taxon>Agaricomycetes</taxon>
        <taxon>Agaricomycetidae</taxon>
        <taxon>Agaricales</taxon>
        <taxon>Tricholomatineae</taxon>
        <taxon>Lyophyllaceae</taxon>
        <taxon>Lyophyllum</taxon>
    </lineage>
</organism>
<evidence type="ECO:0000313" key="2">
    <source>
        <dbReference type="Proteomes" id="UP001063166"/>
    </source>
</evidence>
<evidence type="ECO:0008006" key="3">
    <source>
        <dbReference type="Google" id="ProtNLM"/>
    </source>
</evidence>
<proteinExistence type="predicted"/>